<feature type="compositionally biased region" description="Pro residues" evidence="1">
    <location>
        <begin position="70"/>
        <end position="91"/>
    </location>
</feature>
<dbReference type="AlphaFoldDB" id="A0AA40FAP8"/>
<proteinExistence type="predicted"/>
<feature type="region of interest" description="Disordered" evidence="1">
    <location>
        <begin position="131"/>
        <end position="156"/>
    </location>
</feature>
<dbReference type="InterPro" id="IPR032675">
    <property type="entry name" value="LRR_dom_sf"/>
</dbReference>
<evidence type="ECO:0000313" key="2">
    <source>
        <dbReference type="EMBL" id="KAK0753801.1"/>
    </source>
</evidence>
<dbReference type="Proteomes" id="UP001172155">
    <property type="component" value="Unassembled WGS sequence"/>
</dbReference>
<feature type="region of interest" description="Disordered" evidence="1">
    <location>
        <begin position="70"/>
        <end position="93"/>
    </location>
</feature>
<reference evidence="2" key="1">
    <citation type="submission" date="2023-06" db="EMBL/GenBank/DDBJ databases">
        <title>Genome-scale phylogeny and comparative genomics of the fungal order Sordariales.</title>
        <authorList>
            <consortium name="Lawrence Berkeley National Laboratory"/>
            <person name="Hensen N."/>
            <person name="Bonometti L."/>
            <person name="Westerberg I."/>
            <person name="Brannstrom I.O."/>
            <person name="Guillou S."/>
            <person name="Cros-Aarteil S."/>
            <person name="Calhoun S."/>
            <person name="Haridas S."/>
            <person name="Kuo A."/>
            <person name="Mondo S."/>
            <person name="Pangilinan J."/>
            <person name="Riley R."/>
            <person name="LaButti K."/>
            <person name="Andreopoulos B."/>
            <person name="Lipzen A."/>
            <person name="Chen C."/>
            <person name="Yanf M."/>
            <person name="Daum C."/>
            <person name="Ng V."/>
            <person name="Clum A."/>
            <person name="Steindorff A."/>
            <person name="Ohm R."/>
            <person name="Martin F."/>
            <person name="Silar P."/>
            <person name="Natvig D."/>
            <person name="Lalanne C."/>
            <person name="Gautier V."/>
            <person name="Ament-velasquez S.L."/>
            <person name="Kruys A."/>
            <person name="Hutchinson M.I."/>
            <person name="Powell A.J."/>
            <person name="Barry K."/>
            <person name="Miller A.N."/>
            <person name="Grigoriev I.V."/>
            <person name="Debuchy R."/>
            <person name="Gladieux P."/>
            <person name="Thoren M.H."/>
            <person name="Johannesson H."/>
        </authorList>
    </citation>
    <scope>NUCLEOTIDE SEQUENCE</scope>
    <source>
        <strain evidence="2">SMH3187-1</strain>
    </source>
</reference>
<feature type="region of interest" description="Disordered" evidence="1">
    <location>
        <begin position="603"/>
        <end position="632"/>
    </location>
</feature>
<feature type="compositionally biased region" description="Basic and acidic residues" evidence="1">
    <location>
        <begin position="736"/>
        <end position="759"/>
    </location>
</feature>
<gene>
    <name evidence="2" type="ORF">B0T18DRAFT_397844</name>
</gene>
<sequence>MATTEPLIPCLLVPLGPAKPVAIYHPRDHEFAMRTQRASAKMQQITDAHSNLLPLSYMNASAMNIIPTPRPTGPPPGIPRSMPPPMPPPAPAIMERPTLQVHRRQNSSSSVSSTGSSIVWGRESFESRHQSASLSSSRTSLDSLPPYSPGSRSPSTAHYQLKGYPWQRPAPIKTIRRQVRPGELFSLLPGDVLELILQELRALHTRSGGDSCETCWMRDCCAIALSGRKFVKYAREALYQHIYLVGDEGPQMRKRMKMDHGCRLTLLRRTLRVNNRIAVIVRSIKPPAKPLGVGSVEYNDLVASVVMACPSLERLVGFYPGHDHSFQRLFQALSTRKRLKDMNWILEPAKTHRMSRSQSITPVGESFQSFAEFHLNWRNLTTLVVHGQPGATLAPGALEQALRYLPSLQTLHISSLPSASFNDSTLASLPPLKKLTLSRLPGVTTAGLSAFATRAGSTNLTTLTLHHMNVETLPALARLFSNLKRLDTFNICQVYAPIMPTDELVWLFPYLASHSLRRLHWDIPYLPTRATTADRILAESIRAGGFPALRAIRAPNDPKGIFQALCRPRNRISDSIDRYRAGQDWGHGHSLSSPQLGRGLVHHARSASSDNCPQHHTRSMSGTSLSTATWPHPSPPASLDALMMPRDNSDLHQARLAAQARLEGARRYPRFCIDVIDDRGRVVEKYGVGAFLGTAGSRISYVLTPDDGGTDEGGGLVGIADMMRDGGEGLAVAKPEVERSWRGSSRKEKAGEGDGERRIRSGCCGRWNAQEVHVAEKKDRERWLHVERGRWKGVELS</sequence>
<feature type="compositionally biased region" description="Polar residues" evidence="1">
    <location>
        <begin position="606"/>
        <end position="629"/>
    </location>
</feature>
<protein>
    <recommendedName>
        <fullName evidence="4">F-box domain-containing protein</fullName>
    </recommendedName>
</protein>
<feature type="region of interest" description="Disordered" evidence="1">
    <location>
        <begin position="736"/>
        <end position="760"/>
    </location>
</feature>
<dbReference type="Gene3D" id="3.80.10.10">
    <property type="entry name" value="Ribonuclease Inhibitor"/>
    <property type="match status" value="1"/>
</dbReference>
<feature type="compositionally biased region" description="Low complexity" evidence="1">
    <location>
        <begin position="131"/>
        <end position="144"/>
    </location>
</feature>
<evidence type="ECO:0000256" key="1">
    <source>
        <dbReference type="SAM" id="MobiDB-lite"/>
    </source>
</evidence>
<accession>A0AA40FAP8</accession>
<evidence type="ECO:0000313" key="3">
    <source>
        <dbReference type="Proteomes" id="UP001172155"/>
    </source>
</evidence>
<comment type="caution">
    <text evidence="2">The sequence shown here is derived from an EMBL/GenBank/DDBJ whole genome shotgun (WGS) entry which is preliminary data.</text>
</comment>
<dbReference type="SUPFAM" id="SSF52047">
    <property type="entry name" value="RNI-like"/>
    <property type="match status" value="1"/>
</dbReference>
<evidence type="ECO:0008006" key="4">
    <source>
        <dbReference type="Google" id="ProtNLM"/>
    </source>
</evidence>
<keyword evidence="3" id="KW-1185">Reference proteome</keyword>
<dbReference type="EMBL" id="JAUKUD010000001">
    <property type="protein sequence ID" value="KAK0753801.1"/>
    <property type="molecule type" value="Genomic_DNA"/>
</dbReference>
<name>A0AA40FAP8_9PEZI</name>
<organism evidence="2 3">
    <name type="scientific">Schizothecium vesticola</name>
    <dbReference type="NCBI Taxonomy" id="314040"/>
    <lineage>
        <taxon>Eukaryota</taxon>
        <taxon>Fungi</taxon>
        <taxon>Dikarya</taxon>
        <taxon>Ascomycota</taxon>
        <taxon>Pezizomycotina</taxon>
        <taxon>Sordariomycetes</taxon>
        <taxon>Sordariomycetidae</taxon>
        <taxon>Sordariales</taxon>
        <taxon>Schizotheciaceae</taxon>
        <taxon>Schizothecium</taxon>
    </lineage>
</organism>